<name>Q7NK12_GLOVI</name>
<keyword evidence="4 6" id="KW-1133">Transmembrane helix</keyword>
<reference evidence="8 9" key="2">
    <citation type="journal article" date="2003" name="DNA Res.">
        <title>Complete genome structure of Gloeobacter violaceus PCC 7421, a cyanobacterium that lacks thylakoids (supplement).</title>
        <authorList>
            <person name="Nakamura Y."/>
            <person name="Kaneko T."/>
            <person name="Sato S."/>
            <person name="Mimuro M."/>
            <person name="Miyashita H."/>
            <person name="Tsuchiya T."/>
            <person name="Sasamoto S."/>
            <person name="Watanabe A."/>
            <person name="Kawashima K."/>
            <person name="Kishida Y."/>
            <person name="Kiyokawa C."/>
            <person name="Kohara M."/>
            <person name="Matsumoto M."/>
            <person name="Matsuno A."/>
            <person name="Nakazaki N."/>
            <person name="Shimpo S."/>
            <person name="Takeuchi C."/>
            <person name="Yamada M."/>
            <person name="Tabata S."/>
        </authorList>
    </citation>
    <scope>NUCLEOTIDE SEQUENCE [LARGE SCALE GENOMIC DNA]</scope>
    <source>
        <strain evidence="9">ATCC 29082 / PCC 7421</strain>
    </source>
</reference>
<feature type="transmembrane region" description="Helical" evidence="6">
    <location>
        <begin position="62"/>
        <end position="86"/>
    </location>
</feature>
<dbReference type="eggNOG" id="COG2814">
    <property type="taxonomic scope" value="Bacteria"/>
</dbReference>
<dbReference type="AlphaFoldDB" id="Q7NK12"/>
<feature type="transmembrane region" description="Helical" evidence="6">
    <location>
        <begin position="378"/>
        <end position="399"/>
    </location>
</feature>
<protein>
    <submittedName>
        <fullName evidence="8">Gll1668 protein</fullName>
    </submittedName>
</protein>
<feature type="domain" description="Major facilitator superfamily (MFS) profile" evidence="7">
    <location>
        <begin position="250"/>
        <end position="442"/>
    </location>
</feature>
<evidence type="ECO:0000256" key="2">
    <source>
        <dbReference type="ARBA" id="ARBA00022448"/>
    </source>
</evidence>
<dbReference type="InParanoid" id="Q7NK12"/>
<feature type="transmembrane region" description="Helical" evidence="6">
    <location>
        <begin position="107"/>
        <end position="126"/>
    </location>
</feature>
<dbReference type="InterPro" id="IPR004752">
    <property type="entry name" value="AmpG_permease/AT-1"/>
</dbReference>
<dbReference type="InterPro" id="IPR020846">
    <property type="entry name" value="MFS_dom"/>
</dbReference>
<dbReference type="EMBL" id="BA000045">
    <property type="protein sequence ID" value="BAC89609.1"/>
    <property type="molecule type" value="Genomic_DNA"/>
</dbReference>
<feature type="transmembrane region" description="Helical" evidence="6">
    <location>
        <begin position="315"/>
        <end position="335"/>
    </location>
</feature>
<dbReference type="CDD" id="cd17486">
    <property type="entry name" value="MFS_AmpG_like"/>
    <property type="match status" value="1"/>
</dbReference>
<dbReference type="InterPro" id="IPR036259">
    <property type="entry name" value="MFS_trans_sf"/>
</dbReference>
<sequence length="442" mass="47236">MRLKLLDRPLCYSLRQFRHPPLPLDPPRPISQVFTSRKLAAVLFLGFSSGLPYNLTFDTLQAWMTGAGITLTTIGLFSLARLPYSLKFLWSPVVDRLTPPIFGRRRGWIALMQLAIALVLTVMATVDPQGQLQILAVLAVLLALLSATQDIAFDAYRTDILDAEELGAGAALGVLGYRFALVVTSALAFRLAEWRSWPEVYLWMAALMAGGVLITLWSPEPRNLQPPPSLAEAVRLPLVEFFGRSGMGRGLAILAFIVLYKLGDTLALTMTVPFLKTLFSEGTIGDIRGGVGFVATTLGVLAGGLLLGRIGINRSLWVFGALQAASNLGYFLLALAGKSPLLFAAVVTVENGCAGLGTAAFVAFLMSLCDARYSATQYALLSSLMAVGGIVLGSTTGLVAGATGWPLFFVLTATAAVPGLLLLPLFAPWKERTPATAIKSTF</sequence>
<dbReference type="FunFam" id="1.20.1250.20:FF:000072">
    <property type="entry name" value="Muropeptide transporter AmpG"/>
    <property type="match status" value="1"/>
</dbReference>
<organism evidence="8 9">
    <name type="scientific">Gloeobacter violaceus (strain ATCC 29082 / PCC 7421)</name>
    <dbReference type="NCBI Taxonomy" id="251221"/>
    <lineage>
        <taxon>Bacteria</taxon>
        <taxon>Bacillati</taxon>
        <taxon>Cyanobacteriota</taxon>
        <taxon>Cyanophyceae</taxon>
        <taxon>Gloeobacterales</taxon>
        <taxon>Gloeobacteraceae</taxon>
        <taxon>Gloeobacter</taxon>
    </lineage>
</organism>
<evidence type="ECO:0000256" key="5">
    <source>
        <dbReference type="ARBA" id="ARBA00023136"/>
    </source>
</evidence>
<dbReference type="NCBIfam" id="TIGR00901">
    <property type="entry name" value="2A0125"/>
    <property type="match status" value="1"/>
</dbReference>
<feature type="transmembrane region" description="Helical" evidence="6">
    <location>
        <begin position="251"/>
        <end position="275"/>
    </location>
</feature>
<dbReference type="PhylomeDB" id="Q7NK12"/>
<dbReference type="SUPFAM" id="SSF103473">
    <property type="entry name" value="MFS general substrate transporter"/>
    <property type="match status" value="1"/>
</dbReference>
<feature type="transmembrane region" description="Helical" evidence="6">
    <location>
        <begin position="200"/>
        <end position="217"/>
    </location>
</feature>
<gene>
    <name evidence="8" type="ordered locus">gll1668</name>
</gene>
<reference evidence="8 9" key="1">
    <citation type="journal article" date="2003" name="DNA Res.">
        <title>Complete genome structure of Gloeobacter violaceus PCC 7421, a cyanobacterium that lacks thylakoids.</title>
        <authorList>
            <person name="Nakamura Y."/>
            <person name="Kaneko T."/>
            <person name="Sato S."/>
            <person name="Mimuro M."/>
            <person name="Miyashita H."/>
            <person name="Tsuchiya T."/>
            <person name="Sasamoto S."/>
            <person name="Watanabe A."/>
            <person name="Kawashima K."/>
            <person name="Kishida Y."/>
            <person name="Kiyokawa C."/>
            <person name="Kohara M."/>
            <person name="Matsumoto M."/>
            <person name="Matsuno A."/>
            <person name="Nakazaki N."/>
            <person name="Shimpo S."/>
            <person name="Takeuchi C."/>
            <person name="Yamada M."/>
            <person name="Tabata S."/>
        </authorList>
    </citation>
    <scope>NUCLEOTIDE SEQUENCE [LARGE SCALE GENOMIC DNA]</scope>
    <source>
        <strain evidence="9">ATCC 29082 / PCC 7421</strain>
    </source>
</reference>
<evidence type="ECO:0000313" key="9">
    <source>
        <dbReference type="Proteomes" id="UP000000557"/>
    </source>
</evidence>
<dbReference type="PROSITE" id="PS50850">
    <property type="entry name" value="MFS"/>
    <property type="match status" value="1"/>
</dbReference>
<dbReference type="PANTHER" id="PTHR12778:SF10">
    <property type="entry name" value="MAJOR FACILITATOR SUPERFAMILY DOMAIN-CONTAINING PROTEIN 3"/>
    <property type="match status" value="1"/>
</dbReference>
<evidence type="ECO:0000259" key="7">
    <source>
        <dbReference type="PROSITE" id="PS50850"/>
    </source>
</evidence>
<keyword evidence="9" id="KW-1185">Reference proteome</keyword>
<evidence type="ECO:0000256" key="4">
    <source>
        <dbReference type="ARBA" id="ARBA00022989"/>
    </source>
</evidence>
<dbReference type="GO" id="GO:0005886">
    <property type="term" value="C:plasma membrane"/>
    <property type="evidence" value="ECO:0007669"/>
    <property type="project" value="UniProtKB-SubCell"/>
</dbReference>
<accession>Q7NK12</accession>
<dbReference type="EnsemblBacteria" id="BAC89609">
    <property type="protein sequence ID" value="BAC89609"/>
    <property type="gene ID" value="BAC89609"/>
</dbReference>
<feature type="transmembrane region" description="Helical" evidence="6">
    <location>
        <begin position="341"/>
        <end position="366"/>
    </location>
</feature>
<evidence type="ECO:0000256" key="3">
    <source>
        <dbReference type="ARBA" id="ARBA00022692"/>
    </source>
</evidence>
<evidence type="ECO:0000256" key="1">
    <source>
        <dbReference type="ARBA" id="ARBA00004651"/>
    </source>
</evidence>
<dbReference type="Proteomes" id="UP000000557">
    <property type="component" value="Chromosome"/>
</dbReference>
<dbReference type="OrthoDB" id="9787815at2"/>
<dbReference type="Gene3D" id="1.20.1250.20">
    <property type="entry name" value="MFS general substrate transporter like domains"/>
    <property type="match status" value="2"/>
</dbReference>
<feature type="transmembrane region" description="Helical" evidence="6">
    <location>
        <begin position="165"/>
        <end position="188"/>
    </location>
</feature>
<keyword evidence="2" id="KW-0813">Transport</keyword>
<dbReference type="GO" id="GO:0022857">
    <property type="term" value="F:transmembrane transporter activity"/>
    <property type="evidence" value="ECO:0007669"/>
    <property type="project" value="InterPro"/>
</dbReference>
<feature type="transmembrane region" description="Helical" evidence="6">
    <location>
        <begin position="405"/>
        <end position="426"/>
    </location>
</feature>
<dbReference type="HOGENOM" id="CLU_029352_1_2_3"/>
<feature type="transmembrane region" description="Helical" evidence="6">
    <location>
        <begin position="132"/>
        <end position="153"/>
    </location>
</feature>
<evidence type="ECO:0000256" key="6">
    <source>
        <dbReference type="SAM" id="Phobius"/>
    </source>
</evidence>
<dbReference type="PANTHER" id="PTHR12778">
    <property type="entry name" value="SOLUTE CARRIER FAMILY 33 ACETYL-COA TRANSPORTER -RELATED"/>
    <property type="match status" value="1"/>
</dbReference>
<dbReference type="STRING" id="251221.gene:10759158"/>
<evidence type="ECO:0000313" key="8">
    <source>
        <dbReference type="EMBL" id="BAC89609.1"/>
    </source>
</evidence>
<keyword evidence="3 6" id="KW-0812">Transmembrane</keyword>
<dbReference type="KEGG" id="gvi:gll1668"/>
<proteinExistence type="predicted"/>
<keyword evidence="5 6" id="KW-0472">Membrane</keyword>
<dbReference type="InterPro" id="IPR011701">
    <property type="entry name" value="MFS"/>
</dbReference>
<dbReference type="PATRIC" id="fig|251221.4.peg.1704"/>
<comment type="subcellular location">
    <subcellularLocation>
        <location evidence="1">Cell membrane</location>
        <topology evidence="1">Multi-pass membrane protein</topology>
    </subcellularLocation>
</comment>
<dbReference type="Pfam" id="PF07690">
    <property type="entry name" value="MFS_1"/>
    <property type="match status" value="1"/>
</dbReference>
<feature type="transmembrane region" description="Helical" evidence="6">
    <location>
        <begin position="287"/>
        <end position="308"/>
    </location>
</feature>